<feature type="region of interest" description="Disordered" evidence="1">
    <location>
        <begin position="1"/>
        <end position="126"/>
    </location>
</feature>
<proteinExistence type="predicted"/>
<sequence length="126" mass="14514">HRRRRLPGPRGQLEALQHRPARLVRRTQVTDHPPGAGHRLGRHLRAVPPRPVLRPAWPPQRHLLHRGASEPGKGTPRAEHGQQRVLPQGRGRWTDRSAHRHGRESRHGGRDPLHQRRRGPLQPRPL</sequence>
<feature type="compositionally biased region" description="Basic and acidic residues" evidence="1">
    <location>
        <begin position="105"/>
        <end position="114"/>
    </location>
</feature>
<gene>
    <name evidence="2" type="ORF">AVDCRST_MAG60-1098</name>
</gene>
<dbReference type="EMBL" id="CADCUN010000115">
    <property type="protein sequence ID" value="CAA9384045.1"/>
    <property type="molecule type" value="Genomic_DNA"/>
</dbReference>
<reference evidence="2" key="1">
    <citation type="submission" date="2020-02" db="EMBL/GenBank/DDBJ databases">
        <authorList>
            <person name="Meier V. D."/>
        </authorList>
    </citation>
    <scope>NUCLEOTIDE SEQUENCE</scope>
    <source>
        <strain evidence="2">AVDCRST_MAG60</strain>
    </source>
</reference>
<protein>
    <submittedName>
        <fullName evidence="2">Uncharacterized protein</fullName>
    </submittedName>
</protein>
<evidence type="ECO:0000256" key="1">
    <source>
        <dbReference type="SAM" id="MobiDB-lite"/>
    </source>
</evidence>
<dbReference type="AlphaFoldDB" id="A0A6J4NFX9"/>
<feature type="non-terminal residue" evidence="2">
    <location>
        <position position="126"/>
    </location>
</feature>
<feature type="non-terminal residue" evidence="2">
    <location>
        <position position="1"/>
    </location>
</feature>
<accession>A0A6J4NFX9</accession>
<evidence type="ECO:0000313" key="2">
    <source>
        <dbReference type="EMBL" id="CAA9384045.1"/>
    </source>
</evidence>
<organism evidence="2">
    <name type="scientific">uncultured Nocardioides sp</name>
    <dbReference type="NCBI Taxonomy" id="198441"/>
    <lineage>
        <taxon>Bacteria</taxon>
        <taxon>Bacillati</taxon>
        <taxon>Actinomycetota</taxon>
        <taxon>Actinomycetes</taxon>
        <taxon>Propionibacteriales</taxon>
        <taxon>Nocardioidaceae</taxon>
        <taxon>Nocardioides</taxon>
        <taxon>environmental samples</taxon>
    </lineage>
</organism>
<name>A0A6J4NFX9_9ACTN</name>
<feature type="compositionally biased region" description="Pro residues" evidence="1">
    <location>
        <begin position="48"/>
        <end position="58"/>
    </location>
</feature>